<dbReference type="Pfam" id="PF01753">
    <property type="entry name" value="zf-MYND"/>
    <property type="match status" value="1"/>
</dbReference>
<evidence type="ECO:0000256" key="1">
    <source>
        <dbReference type="ARBA" id="ARBA00022723"/>
    </source>
</evidence>
<dbReference type="PROSITE" id="PS50865">
    <property type="entry name" value="ZF_MYND_2"/>
    <property type="match status" value="1"/>
</dbReference>
<accession>A0A8H4ZWB8</accession>
<evidence type="ECO:0000256" key="3">
    <source>
        <dbReference type="ARBA" id="ARBA00022833"/>
    </source>
</evidence>
<dbReference type="InterPro" id="IPR027974">
    <property type="entry name" value="DUF4470"/>
</dbReference>
<dbReference type="Gene3D" id="6.10.140.2220">
    <property type="match status" value="1"/>
</dbReference>
<dbReference type="Pfam" id="PF14737">
    <property type="entry name" value="DUF4470"/>
    <property type="match status" value="1"/>
</dbReference>
<dbReference type="AlphaFoldDB" id="A0A8H4ZWB8"/>
<keyword evidence="2 4" id="KW-0863">Zinc-finger</keyword>
<reference evidence="6 7" key="1">
    <citation type="journal article" date="2020" name="BMC Genomics">
        <title>Correction to: Identification and distribution of gene clusters required for synthesis of sphingolipid metabolism inhibitors in diverse species of the filamentous fungus Fusarium.</title>
        <authorList>
            <person name="Kim H.S."/>
            <person name="Lohmar J.M."/>
            <person name="Busman M."/>
            <person name="Brown D.W."/>
            <person name="Naumann T.A."/>
            <person name="Divon H.H."/>
            <person name="Lysoe E."/>
            <person name="Uhlig S."/>
            <person name="Proctor R.H."/>
        </authorList>
    </citation>
    <scope>NUCLEOTIDE SEQUENCE [LARGE SCALE GENOMIC DNA]</scope>
    <source>
        <strain evidence="6 7">NRRL 25214</strain>
    </source>
</reference>
<proteinExistence type="predicted"/>
<feature type="domain" description="MYND-type" evidence="5">
    <location>
        <begin position="8"/>
        <end position="51"/>
    </location>
</feature>
<keyword evidence="7" id="KW-1185">Reference proteome</keyword>
<dbReference type="PROSITE" id="PS01360">
    <property type="entry name" value="ZF_MYND_1"/>
    <property type="match status" value="1"/>
</dbReference>
<organism evidence="6 7">
    <name type="scientific">Fusarium anthophilum</name>
    <dbReference type="NCBI Taxonomy" id="48485"/>
    <lineage>
        <taxon>Eukaryota</taxon>
        <taxon>Fungi</taxon>
        <taxon>Dikarya</taxon>
        <taxon>Ascomycota</taxon>
        <taxon>Pezizomycotina</taxon>
        <taxon>Sordariomycetes</taxon>
        <taxon>Hypocreomycetidae</taxon>
        <taxon>Hypocreales</taxon>
        <taxon>Nectriaceae</taxon>
        <taxon>Fusarium</taxon>
        <taxon>Fusarium fujikuroi species complex</taxon>
    </lineage>
</organism>
<keyword evidence="1" id="KW-0479">Metal-binding</keyword>
<dbReference type="InterPro" id="IPR002893">
    <property type="entry name" value="Znf_MYND"/>
</dbReference>
<protein>
    <recommendedName>
        <fullName evidence="5">MYND-type domain-containing protein</fullName>
    </recommendedName>
</protein>
<dbReference type="Proteomes" id="UP000573603">
    <property type="component" value="Unassembled WGS sequence"/>
</dbReference>
<comment type="caution">
    <text evidence="6">The sequence shown here is derived from an EMBL/GenBank/DDBJ whole genome shotgun (WGS) entry which is preliminary data.</text>
</comment>
<dbReference type="SUPFAM" id="SSF144232">
    <property type="entry name" value="HIT/MYND zinc finger-like"/>
    <property type="match status" value="1"/>
</dbReference>
<name>A0A8H4ZWB8_9HYPO</name>
<evidence type="ECO:0000313" key="6">
    <source>
        <dbReference type="EMBL" id="KAF5253705.1"/>
    </source>
</evidence>
<evidence type="ECO:0000313" key="7">
    <source>
        <dbReference type="Proteomes" id="UP000573603"/>
    </source>
</evidence>
<sequence length="495" mass="55750">MATPSLPCANCSPDGTSCQNAGKSSCANCRLVTYCGSECQKAHWPLHKLDCKSPLNSTGWKPDWVVKHRAPAFVGPVDGSHTRFGGQTSGDMRNVVKTIAQLPPGHDKPIEITLNDRDLYIVARNAIMLLIALTADDQDAAAECIIHVWYSSFIRKSDLDILEQRAAESLLGKTWTFGKRSLRLVLRKFAWDKVLRFLNTPVGLTMERANKIRKDVTLAKSRIDYRDRHFLLISPSTRLAKQRFREDGLLLPFGAGRSEFTVPNPTLFQDTDAWQMHDSADPVEGWSAKDVDMTPNGPATSDVYGKFFNHAHSTLKDFLGRISDHDISFKLLQVDAADLPAHVQKGSLDLIEVSNISDEGYLGIHRTVGLMVPLLSSPVCNPHATLITLFMNLIEENMTQWDRVHDATSTSATTQRLLKYLPFTRPPIDELVDEFGIRGFTHYLQAEMKEQQTIVERWPFKLKLRPGQDGAQQEFDRMLGGSVWGKQFYLEWKRV</sequence>
<evidence type="ECO:0000256" key="4">
    <source>
        <dbReference type="PROSITE-ProRule" id="PRU00134"/>
    </source>
</evidence>
<keyword evidence="3" id="KW-0862">Zinc</keyword>
<dbReference type="EMBL" id="JABEVY010000032">
    <property type="protein sequence ID" value="KAF5253705.1"/>
    <property type="molecule type" value="Genomic_DNA"/>
</dbReference>
<evidence type="ECO:0000259" key="5">
    <source>
        <dbReference type="PROSITE" id="PS50865"/>
    </source>
</evidence>
<evidence type="ECO:0000256" key="2">
    <source>
        <dbReference type="ARBA" id="ARBA00022771"/>
    </source>
</evidence>
<dbReference type="GO" id="GO:0008270">
    <property type="term" value="F:zinc ion binding"/>
    <property type="evidence" value="ECO:0007669"/>
    <property type="project" value="UniProtKB-KW"/>
</dbReference>
<gene>
    <name evidence="6" type="ORF">FANTH_1397</name>
</gene>